<reference evidence="1 2" key="1">
    <citation type="submission" date="2019-05" db="EMBL/GenBank/DDBJ databases">
        <title>Another draft genome of Portunus trituberculatus and its Hox gene families provides insights of decapod evolution.</title>
        <authorList>
            <person name="Jeong J.-H."/>
            <person name="Song I."/>
            <person name="Kim S."/>
            <person name="Choi T."/>
            <person name="Kim D."/>
            <person name="Ryu S."/>
            <person name="Kim W."/>
        </authorList>
    </citation>
    <scope>NUCLEOTIDE SEQUENCE [LARGE SCALE GENOMIC DNA]</scope>
    <source>
        <tissue evidence="1">Muscle</tissue>
    </source>
</reference>
<dbReference type="Proteomes" id="UP000324222">
    <property type="component" value="Unassembled WGS sequence"/>
</dbReference>
<protein>
    <submittedName>
        <fullName evidence="1">Uncharacterized protein</fullName>
    </submittedName>
</protein>
<gene>
    <name evidence="1" type="ORF">E2C01_016120</name>
</gene>
<evidence type="ECO:0000313" key="2">
    <source>
        <dbReference type="Proteomes" id="UP000324222"/>
    </source>
</evidence>
<organism evidence="1 2">
    <name type="scientific">Portunus trituberculatus</name>
    <name type="common">Swimming crab</name>
    <name type="synonym">Neptunus trituberculatus</name>
    <dbReference type="NCBI Taxonomy" id="210409"/>
    <lineage>
        <taxon>Eukaryota</taxon>
        <taxon>Metazoa</taxon>
        <taxon>Ecdysozoa</taxon>
        <taxon>Arthropoda</taxon>
        <taxon>Crustacea</taxon>
        <taxon>Multicrustacea</taxon>
        <taxon>Malacostraca</taxon>
        <taxon>Eumalacostraca</taxon>
        <taxon>Eucarida</taxon>
        <taxon>Decapoda</taxon>
        <taxon>Pleocyemata</taxon>
        <taxon>Brachyura</taxon>
        <taxon>Eubrachyura</taxon>
        <taxon>Portunoidea</taxon>
        <taxon>Portunidae</taxon>
        <taxon>Portuninae</taxon>
        <taxon>Portunus</taxon>
    </lineage>
</organism>
<dbReference type="AlphaFoldDB" id="A0A5B7DN87"/>
<accession>A0A5B7DN87</accession>
<proteinExistence type="predicted"/>
<sequence>MESYIPAMKSHVCSWLKASGCLSGQSLQVQLSERVGLCSISPPSSFYAYSKPLHLAYLSLAKFTFGDRVVTDH</sequence>
<name>A0A5B7DN87_PORTR</name>
<dbReference type="EMBL" id="VSRR010001164">
    <property type="protein sequence ID" value="MPC23082.1"/>
    <property type="molecule type" value="Genomic_DNA"/>
</dbReference>
<keyword evidence="2" id="KW-1185">Reference proteome</keyword>
<comment type="caution">
    <text evidence="1">The sequence shown here is derived from an EMBL/GenBank/DDBJ whole genome shotgun (WGS) entry which is preliminary data.</text>
</comment>
<evidence type="ECO:0000313" key="1">
    <source>
        <dbReference type="EMBL" id="MPC23082.1"/>
    </source>
</evidence>